<proteinExistence type="predicted"/>
<dbReference type="InterPro" id="IPR008894">
    <property type="entry name" value="QdtA_cupin_dom"/>
</dbReference>
<evidence type="ECO:0000313" key="2">
    <source>
        <dbReference type="EMBL" id="EMB36025.1"/>
    </source>
</evidence>
<dbReference type="Proteomes" id="UP000011705">
    <property type="component" value="Chromosome"/>
</dbReference>
<accession>A0A0E2E828</accession>
<evidence type="ECO:0000259" key="1">
    <source>
        <dbReference type="Pfam" id="PF05523"/>
    </source>
</evidence>
<dbReference type="CDD" id="cd20292">
    <property type="entry name" value="cupin_QdtA-like"/>
    <property type="match status" value="1"/>
</dbReference>
<protein>
    <recommendedName>
        <fullName evidence="1">Sugar 3,4-ketoisomerase QdtA cupin domain-containing protein</fullName>
    </recommendedName>
</protein>
<dbReference type="PATRIC" id="fig|999432.5.peg.224"/>
<dbReference type="HOGENOM" id="CLU_127501_0_0_12"/>
<dbReference type="EMBL" id="AGDV01000001">
    <property type="protein sequence ID" value="EMB36025.1"/>
    <property type="molecule type" value="Genomic_DNA"/>
</dbReference>
<dbReference type="Pfam" id="PF05523">
    <property type="entry name" value="FdtA"/>
    <property type="match status" value="1"/>
</dbReference>
<gene>
    <name evidence="2" type="ORF">HMPREF9726_00217</name>
</gene>
<comment type="caution">
    <text evidence="2">The sequence shown here is derived from an EMBL/GenBank/DDBJ whole genome shotgun (WGS) entry which is preliminary data.</text>
</comment>
<dbReference type="InterPro" id="IPR014710">
    <property type="entry name" value="RmlC-like_jellyroll"/>
</dbReference>
<reference evidence="2" key="1">
    <citation type="submission" date="2012-01" db="EMBL/GenBank/DDBJ databases">
        <title>The Genome Sequence of Treponema denticola H-22.</title>
        <authorList>
            <consortium name="The Broad Institute Genome Sequencing Platform"/>
            <person name="Earl A."/>
            <person name="Ward D."/>
            <person name="Feldgarden M."/>
            <person name="Gevers D."/>
            <person name="Blanton J.M."/>
            <person name="Fenno C.J."/>
            <person name="Baranova O.V."/>
            <person name="Mathney J."/>
            <person name="Dewhirst F.E."/>
            <person name="Izard J."/>
            <person name="Young S.K."/>
            <person name="Zeng Q."/>
            <person name="Gargeya S."/>
            <person name="Fitzgerald M."/>
            <person name="Haas B."/>
            <person name="Abouelleil A."/>
            <person name="Alvarado L."/>
            <person name="Arachchi H.M."/>
            <person name="Berlin A."/>
            <person name="Chapman S.B."/>
            <person name="Gearin G."/>
            <person name="Goldberg J."/>
            <person name="Griggs A."/>
            <person name="Gujja S."/>
            <person name="Hansen M."/>
            <person name="Heiman D."/>
            <person name="Howarth C."/>
            <person name="Larimer J."/>
            <person name="Lui A."/>
            <person name="MacDonald P.J.P."/>
            <person name="McCowen C."/>
            <person name="Montmayeur A."/>
            <person name="Murphy C."/>
            <person name="Neiman D."/>
            <person name="Pearson M."/>
            <person name="Priest M."/>
            <person name="Roberts A."/>
            <person name="Saif S."/>
            <person name="Shea T."/>
            <person name="Sisk P."/>
            <person name="Stolte C."/>
            <person name="Sykes S."/>
            <person name="Wortman J."/>
            <person name="Nusbaum C."/>
            <person name="Birren B."/>
        </authorList>
    </citation>
    <scope>NUCLEOTIDE SEQUENCE [LARGE SCALE GENOMIC DNA]</scope>
    <source>
        <strain evidence="2">H-22</strain>
    </source>
</reference>
<dbReference type="InterPro" id="IPR011051">
    <property type="entry name" value="RmlC_Cupin_sf"/>
</dbReference>
<organism evidence="2">
    <name type="scientific">Treponema denticola H-22</name>
    <dbReference type="NCBI Taxonomy" id="999432"/>
    <lineage>
        <taxon>Bacteria</taxon>
        <taxon>Pseudomonadati</taxon>
        <taxon>Spirochaetota</taxon>
        <taxon>Spirochaetia</taxon>
        <taxon>Spirochaetales</taxon>
        <taxon>Treponemataceae</taxon>
        <taxon>Treponema</taxon>
    </lineage>
</organism>
<dbReference type="RefSeq" id="WP_002682791.1">
    <property type="nucleotide sequence ID" value="NZ_CM001795.1"/>
</dbReference>
<feature type="domain" description="Sugar 3,4-ketoisomerase QdtA cupin" evidence="1">
    <location>
        <begin position="9"/>
        <end position="132"/>
    </location>
</feature>
<dbReference type="AlphaFoldDB" id="A0A0E2E828"/>
<sequence length="139" mass="16030">MNTVDNCILLNLHKDFTNNITHLNHKSVVPFEVKRIYYLYGVPENQERGAHAHKELFQLLLAASGSFNVELDDGKNKKKIFLNSTSKGLLIVPGIWRNLTNFSFGSVALVLASEYYTETDYIRNYDEFLKYRKINELGI</sequence>
<dbReference type="Gene3D" id="2.60.120.10">
    <property type="entry name" value="Jelly Rolls"/>
    <property type="match status" value="1"/>
</dbReference>
<dbReference type="SUPFAM" id="SSF51182">
    <property type="entry name" value="RmlC-like cupins"/>
    <property type="match status" value="1"/>
</dbReference>
<name>A0A0E2E828_TREDN</name>